<dbReference type="Proteomes" id="UP000026915">
    <property type="component" value="Chromosome 2"/>
</dbReference>
<feature type="compositionally biased region" description="Polar residues" evidence="1">
    <location>
        <begin position="212"/>
        <end position="226"/>
    </location>
</feature>
<dbReference type="eggNOG" id="ENOG502S42P">
    <property type="taxonomic scope" value="Eukaryota"/>
</dbReference>
<keyword evidence="3" id="KW-1185">Reference proteome</keyword>
<feature type="non-terminal residue" evidence="2">
    <location>
        <position position="1"/>
    </location>
</feature>
<gene>
    <name evidence="2" type="ORF">TCM_008732</name>
</gene>
<reference evidence="2 3" key="1">
    <citation type="journal article" date="2013" name="Genome Biol.">
        <title>The genome sequence of the most widely cultivated cacao type and its use to identify candidate genes regulating pod color.</title>
        <authorList>
            <person name="Motamayor J.C."/>
            <person name="Mockaitis K."/>
            <person name="Schmutz J."/>
            <person name="Haiminen N."/>
            <person name="Iii D.L."/>
            <person name="Cornejo O."/>
            <person name="Findley S.D."/>
            <person name="Zheng P."/>
            <person name="Utro F."/>
            <person name="Royaert S."/>
            <person name="Saski C."/>
            <person name="Jenkins J."/>
            <person name="Podicheti R."/>
            <person name="Zhao M."/>
            <person name="Scheffler B.E."/>
            <person name="Stack J.C."/>
            <person name="Feltus F.A."/>
            <person name="Mustiga G.M."/>
            <person name="Amores F."/>
            <person name="Phillips W."/>
            <person name="Marelli J.P."/>
            <person name="May G.D."/>
            <person name="Shapiro H."/>
            <person name="Ma J."/>
            <person name="Bustamante C.D."/>
            <person name="Schnell R.J."/>
            <person name="Main D."/>
            <person name="Gilbert D."/>
            <person name="Parida L."/>
            <person name="Kuhn D.N."/>
        </authorList>
    </citation>
    <scope>NUCLEOTIDE SEQUENCE [LARGE SCALE GENOMIC DNA]</scope>
    <source>
        <strain evidence="3">cv. Matina 1-6</strain>
    </source>
</reference>
<sequence>TSRKQECSSPVLVHRQKQAYGPVGRTSSRNCQVTSSNVVLASTSASQSSKAKHYRYRPESSSPNQPYFHLSTSASADQLSEEDEDDQLLTRLLSQLESLRGDSTLNCKQSEGSILLEEVTSPMVDEAEAKRENGSRVECGCGEIGAEEIVKELRAIQRQNTVTHCLLSVMIVVTLVWQLSEVSLFLKVKNGFSHPFRSFGSMLLGMLPNPTPGINMQDADNNSSSTKTHHNHPLDPSLPSVRMPELPHLEFPHLG</sequence>
<evidence type="ECO:0000313" key="2">
    <source>
        <dbReference type="EMBL" id="EOX99796.1"/>
    </source>
</evidence>
<feature type="region of interest" description="Disordered" evidence="1">
    <location>
        <begin position="42"/>
        <end position="77"/>
    </location>
</feature>
<dbReference type="PANTHER" id="PTHR35280:SF1">
    <property type="entry name" value="F17L21.9"/>
    <property type="match status" value="1"/>
</dbReference>
<feature type="region of interest" description="Disordered" evidence="1">
    <location>
        <begin position="210"/>
        <end position="244"/>
    </location>
</feature>
<dbReference type="Gramene" id="EOX99796">
    <property type="protein sequence ID" value="EOX99796"/>
    <property type="gene ID" value="TCM_008732"/>
</dbReference>
<dbReference type="EMBL" id="CM001880">
    <property type="protein sequence ID" value="EOX99796.1"/>
    <property type="molecule type" value="Genomic_DNA"/>
</dbReference>
<protein>
    <submittedName>
        <fullName evidence="2">Uncharacterized protein isoform 2</fullName>
    </submittedName>
</protein>
<accession>A0A061E627</accession>
<evidence type="ECO:0000256" key="1">
    <source>
        <dbReference type="SAM" id="MobiDB-lite"/>
    </source>
</evidence>
<evidence type="ECO:0000313" key="3">
    <source>
        <dbReference type="Proteomes" id="UP000026915"/>
    </source>
</evidence>
<dbReference type="AlphaFoldDB" id="A0A061E627"/>
<name>A0A061E627_THECC</name>
<dbReference type="PANTHER" id="PTHR35280">
    <property type="entry name" value="F17L21.9"/>
    <property type="match status" value="1"/>
</dbReference>
<proteinExistence type="predicted"/>
<organism evidence="2 3">
    <name type="scientific">Theobroma cacao</name>
    <name type="common">Cacao</name>
    <name type="synonym">Cocoa</name>
    <dbReference type="NCBI Taxonomy" id="3641"/>
    <lineage>
        <taxon>Eukaryota</taxon>
        <taxon>Viridiplantae</taxon>
        <taxon>Streptophyta</taxon>
        <taxon>Embryophyta</taxon>
        <taxon>Tracheophyta</taxon>
        <taxon>Spermatophyta</taxon>
        <taxon>Magnoliopsida</taxon>
        <taxon>eudicotyledons</taxon>
        <taxon>Gunneridae</taxon>
        <taxon>Pentapetalae</taxon>
        <taxon>rosids</taxon>
        <taxon>malvids</taxon>
        <taxon>Malvales</taxon>
        <taxon>Malvaceae</taxon>
        <taxon>Byttnerioideae</taxon>
        <taxon>Theobroma</taxon>
    </lineage>
</organism>